<keyword evidence="7" id="KW-1185">Reference proteome</keyword>
<dbReference type="InterPro" id="IPR027417">
    <property type="entry name" value="P-loop_NTPase"/>
</dbReference>
<dbReference type="CDD" id="cd01127">
    <property type="entry name" value="TrwB_TraG_TraD_VirD4"/>
    <property type="match status" value="1"/>
</dbReference>
<accession>A0ABY7LVH4</accession>
<evidence type="ECO:0000256" key="3">
    <source>
        <dbReference type="PROSITE-ProRule" id="PRU00289"/>
    </source>
</evidence>
<sequence>MLPKSDEHQPAPLAFARRISAWVQYQQAGPIEAITNGKIVRDAARKLAILYPMVRQQLRLLVHHPDSLDSLKPALNDLVNNEGLDGFAQIHLIITHRPGQESVLSLSPLDELIVRGAVVPERIEISNINKLAEWLQTRPAHLLVLPGQRRLEPLKVNKQVSDLHPLSLPHTLQYNRFKDEVNLLPRSQQRDPSGPEHPFGAYHEIASAVGQLSNQEVSGASMPRANSPDLPAVLPYGVFIIAGAPAEPPTGALALARAGGSRGDLVVTQFTERFVKGVENMLTNSNYQPRTDELFKLLRELEEIGRTPLFNTISAKTPGGFDANSLKGQLGQAVALRWYAEKAGDQRCVVISLDSALARRSWLAHRESDRRNDLLGMRWLPGGGISLDLIEVKSYEVGGPVDGEGTPGEQLRSVARDLLPVVSGQSGPGGKLVTDCRREALRVQLFQEGQLRMPVGYDSKVWAEWIQQLNQALDGQLAVEVNLLLTEVVFNENEPIKIKTYKGQPNALEPEKKLDLVRVQLREPDIKRLLGELPPSSENGTAAVPISPAIPPTPTPGPQEPTTPVMPTGKVASVPVEVESTTKATQMEKHSTAPIATTLSNNSVNGTPALPHDGESKTDSVAVVAPPEPTAAETPIFINPPLPGVVEQLATSLYRGLQKYDLAPSGPIDPAIAEVGPSLILLKVSLKSGKKVADIQRLATDLQREMELDRPPVIGNLAGTPYVAVEVGRTDRKPIPLGPLLIAGKDEPAVSFPAGVSTNGQVKWLNLPRLPHMLIGGTTGAGKTIFLYGLIKALSQLNGPETVELLLIDPKQTDFVFFEKLPHLRNNRVVYESAEAVEALTDLLDTELPKRTGLLRQYGCRDIHEYRQETRTEPMPFIIVVIDEFADLVQSLGSKERKLFEEKVGRLAQRTRSVGIHLVIATQRPDMKVIPGNLKNNLDCRVAFRLASGTDSRVILDEMGAEDLLGAGDLLLKQQGQIQRLQGFYVSSNDLKD</sequence>
<dbReference type="RefSeq" id="WP_269562083.1">
    <property type="nucleotide sequence ID" value="NZ_CP114768.1"/>
</dbReference>
<name>A0ABY7LVH4_9BACT</name>
<protein>
    <submittedName>
        <fullName evidence="6">FtsK/SpoIIIE domain-containing protein</fullName>
    </submittedName>
</protein>
<reference evidence="6 7" key="1">
    <citation type="submission" date="2022-12" db="EMBL/GenBank/DDBJ databases">
        <title>Hymenobacter canadensis sp. nov. isolated from lake water of the Cambridge Bay, Canada.</title>
        <authorList>
            <person name="Kim W.H."/>
            <person name="Lee Y.M."/>
        </authorList>
    </citation>
    <scope>NUCLEOTIDE SEQUENCE [LARGE SCALE GENOMIC DNA]</scope>
    <source>
        <strain evidence="6 7">PAMC 29467</strain>
        <plasmid evidence="6 7">unnamed1</plasmid>
    </source>
</reference>
<dbReference type="Proteomes" id="UP001211005">
    <property type="component" value="Plasmid unnamed1"/>
</dbReference>
<evidence type="ECO:0000313" key="7">
    <source>
        <dbReference type="Proteomes" id="UP001211005"/>
    </source>
</evidence>
<evidence type="ECO:0000256" key="2">
    <source>
        <dbReference type="ARBA" id="ARBA00022840"/>
    </source>
</evidence>
<dbReference type="SMART" id="SM00382">
    <property type="entry name" value="AAA"/>
    <property type="match status" value="1"/>
</dbReference>
<proteinExistence type="predicted"/>
<dbReference type="PROSITE" id="PS50901">
    <property type="entry name" value="FTSK"/>
    <property type="match status" value="1"/>
</dbReference>
<keyword evidence="1 3" id="KW-0547">Nucleotide-binding</keyword>
<dbReference type="SUPFAM" id="SSF52540">
    <property type="entry name" value="P-loop containing nucleoside triphosphate hydrolases"/>
    <property type="match status" value="1"/>
</dbReference>
<dbReference type="PANTHER" id="PTHR22683">
    <property type="entry name" value="SPORULATION PROTEIN RELATED"/>
    <property type="match status" value="1"/>
</dbReference>
<dbReference type="Gene3D" id="3.30.980.40">
    <property type="match status" value="1"/>
</dbReference>
<dbReference type="Pfam" id="PF01580">
    <property type="entry name" value="FtsK_SpoIIIE"/>
    <property type="match status" value="1"/>
</dbReference>
<dbReference type="Gene3D" id="3.40.50.300">
    <property type="entry name" value="P-loop containing nucleotide triphosphate hydrolases"/>
    <property type="match status" value="1"/>
</dbReference>
<evidence type="ECO:0000256" key="1">
    <source>
        <dbReference type="ARBA" id="ARBA00022741"/>
    </source>
</evidence>
<evidence type="ECO:0000313" key="6">
    <source>
        <dbReference type="EMBL" id="WBA44051.1"/>
    </source>
</evidence>
<dbReference type="InterPro" id="IPR003593">
    <property type="entry name" value="AAA+_ATPase"/>
</dbReference>
<gene>
    <name evidence="6" type="ORF">O3303_21045</name>
</gene>
<dbReference type="PANTHER" id="PTHR22683:SF41">
    <property type="entry name" value="DNA TRANSLOCASE FTSK"/>
    <property type="match status" value="1"/>
</dbReference>
<dbReference type="EMBL" id="CP114768">
    <property type="protein sequence ID" value="WBA44051.1"/>
    <property type="molecule type" value="Genomic_DNA"/>
</dbReference>
<dbReference type="InterPro" id="IPR050206">
    <property type="entry name" value="FtsK/SpoIIIE/SftA"/>
</dbReference>
<feature type="domain" description="FtsK" evidence="5">
    <location>
        <begin position="759"/>
        <end position="953"/>
    </location>
</feature>
<evidence type="ECO:0000259" key="5">
    <source>
        <dbReference type="PROSITE" id="PS50901"/>
    </source>
</evidence>
<dbReference type="InterPro" id="IPR002543">
    <property type="entry name" value="FtsK_dom"/>
</dbReference>
<feature type="binding site" evidence="3">
    <location>
        <begin position="777"/>
        <end position="784"/>
    </location>
    <ligand>
        <name>ATP</name>
        <dbReference type="ChEBI" id="CHEBI:30616"/>
    </ligand>
</feature>
<evidence type="ECO:0000256" key="4">
    <source>
        <dbReference type="SAM" id="MobiDB-lite"/>
    </source>
</evidence>
<feature type="region of interest" description="Disordered" evidence="4">
    <location>
        <begin position="530"/>
        <end position="566"/>
    </location>
</feature>
<organism evidence="6 7">
    <name type="scientific">Hymenobacter canadensis</name>
    <dbReference type="NCBI Taxonomy" id="2999067"/>
    <lineage>
        <taxon>Bacteria</taxon>
        <taxon>Pseudomonadati</taxon>
        <taxon>Bacteroidota</taxon>
        <taxon>Cytophagia</taxon>
        <taxon>Cytophagales</taxon>
        <taxon>Hymenobacteraceae</taxon>
        <taxon>Hymenobacter</taxon>
    </lineage>
</organism>
<feature type="compositionally biased region" description="Pro residues" evidence="4">
    <location>
        <begin position="548"/>
        <end position="561"/>
    </location>
</feature>
<keyword evidence="6" id="KW-0614">Plasmid</keyword>
<geneLocation type="plasmid" evidence="6 7">
    <name>unnamed1</name>
</geneLocation>
<keyword evidence="2 3" id="KW-0067">ATP-binding</keyword>